<feature type="compositionally biased region" description="Polar residues" evidence="1">
    <location>
        <begin position="25"/>
        <end position="37"/>
    </location>
</feature>
<comment type="caution">
    <text evidence="2">The sequence shown here is derived from an EMBL/GenBank/DDBJ whole genome shotgun (WGS) entry which is preliminary data.</text>
</comment>
<keyword evidence="3" id="KW-1185">Reference proteome</keyword>
<reference evidence="2" key="2">
    <citation type="submission" date="2023-02" db="EMBL/GenBank/DDBJ databases">
        <authorList>
            <person name="Swenson N.G."/>
            <person name="Wegrzyn J.L."/>
            <person name="Mcevoy S.L."/>
        </authorList>
    </citation>
    <scope>NUCLEOTIDE SEQUENCE</scope>
    <source>
        <strain evidence="2">91603</strain>
        <tissue evidence="2">Leaf</tissue>
    </source>
</reference>
<dbReference type="EMBL" id="JAJSOW010000101">
    <property type="protein sequence ID" value="KAI9181808.1"/>
    <property type="molecule type" value="Genomic_DNA"/>
</dbReference>
<dbReference type="AlphaFoldDB" id="A0AAD5NV11"/>
<dbReference type="PANTHER" id="PTHR33240:SF15">
    <property type="entry name" value="GAG-PRO-LIKE PROTEIN"/>
    <property type="match status" value="1"/>
</dbReference>
<protein>
    <submittedName>
        <fullName evidence="2">Uncharacterized protein</fullName>
    </submittedName>
</protein>
<evidence type="ECO:0000256" key="1">
    <source>
        <dbReference type="SAM" id="MobiDB-lite"/>
    </source>
</evidence>
<proteinExistence type="predicted"/>
<accession>A0AAD5NV11</accession>
<dbReference type="Proteomes" id="UP001064489">
    <property type="component" value="Chromosome 4"/>
</dbReference>
<feature type="region of interest" description="Disordered" evidence="1">
    <location>
        <begin position="18"/>
        <end position="43"/>
    </location>
</feature>
<name>A0AAD5NV11_ACENE</name>
<organism evidence="2 3">
    <name type="scientific">Acer negundo</name>
    <name type="common">Box elder</name>
    <dbReference type="NCBI Taxonomy" id="4023"/>
    <lineage>
        <taxon>Eukaryota</taxon>
        <taxon>Viridiplantae</taxon>
        <taxon>Streptophyta</taxon>
        <taxon>Embryophyta</taxon>
        <taxon>Tracheophyta</taxon>
        <taxon>Spermatophyta</taxon>
        <taxon>Magnoliopsida</taxon>
        <taxon>eudicotyledons</taxon>
        <taxon>Gunneridae</taxon>
        <taxon>Pentapetalae</taxon>
        <taxon>rosids</taxon>
        <taxon>malvids</taxon>
        <taxon>Sapindales</taxon>
        <taxon>Sapindaceae</taxon>
        <taxon>Hippocastanoideae</taxon>
        <taxon>Acereae</taxon>
        <taxon>Acer</taxon>
    </lineage>
</organism>
<reference evidence="2" key="1">
    <citation type="journal article" date="2022" name="Plant J.">
        <title>Strategies of tolerance reflected in two North American maple genomes.</title>
        <authorList>
            <person name="McEvoy S.L."/>
            <person name="Sezen U.U."/>
            <person name="Trouern-Trend A."/>
            <person name="McMahon S.M."/>
            <person name="Schaberg P.G."/>
            <person name="Yang J."/>
            <person name="Wegrzyn J.L."/>
            <person name="Swenson N.G."/>
        </authorList>
    </citation>
    <scope>NUCLEOTIDE SEQUENCE</scope>
    <source>
        <strain evidence="2">91603</strain>
    </source>
</reference>
<gene>
    <name evidence="2" type="ORF">LWI28_018791</name>
</gene>
<evidence type="ECO:0000313" key="3">
    <source>
        <dbReference type="Proteomes" id="UP001064489"/>
    </source>
</evidence>
<dbReference type="PANTHER" id="PTHR33240">
    <property type="entry name" value="OS08G0508500 PROTEIN"/>
    <property type="match status" value="1"/>
</dbReference>
<feature type="region of interest" description="Disordered" evidence="1">
    <location>
        <begin position="125"/>
        <end position="148"/>
    </location>
</feature>
<evidence type="ECO:0000313" key="2">
    <source>
        <dbReference type="EMBL" id="KAI9181808.1"/>
    </source>
</evidence>
<sequence length="248" mass="28084">MERAEKYATTKDICQTKTKDMASTALKQQTLEPSSRTPFKGRFDKYTPLKHSLDRIYEIASKSRLLQIPEPIHTPLEKKSRRLHYKFHQDHGHETKNYNSLRDQIEELVRSGKLQECVKIGGIASATGERAPTGGRSKGNKQDSDDDEPINFILTEAISGESASSSLEEKSAYIYMVTTPEDPTGSWSPISFLPSNSTGVRYPHCDALIISVKIRNRTVKRVLINHGSSMDIIYWDPLQKLVYTLQQL</sequence>